<accession>A0ABN8QPP7</accession>
<dbReference type="PANTHER" id="PTHR23023">
    <property type="entry name" value="DIMETHYLANILINE MONOOXYGENASE"/>
    <property type="match status" value="1"/>
</dbReference>
<evidence type="ECO:0000256" key="1">
    <source>
        <dbReference type="ARBA" id="ARBA00009183"/>
    </source>
</evidence>
<keyword evidence="5 6" id="KW-0560">Oxidoreductase</keyword>
<dbReference type="EMBL" id="CALNXK010000145">
    <property type="protein sequence ID" value="CAH3168472.1"/>
    <property type="molecule type" value="Genomic_DNA"/>
</dbReference>
<dbReference type="Pfam" id="PF00743">
    <property type="entry name" value="FMO-like"/>
    <property type="match status" value="4"/>
</dbReference>
<evidence type="ECO:0000256" key="2">
    <source>
        <dbReference type="ARBA" id="ARBA00022630"/>
    </source>
</evidence>
<dbReference type="InterPro" id="IPR000960">
    <property type="entry name" value="Flavin_mOase"/>
</dbReference>
<sequence>MAFPDFPFPSEWSSYLSHQQVLKYLEDYISHFDLYKYIQFNSIVNSVCPLICEDSHQPLWEVVVTDADTKESQVLLFNAVIVYCNGHYSIPRLPAIPGLESFPGVVMHSHDYRHPEVFTGKHLVILGAGPSGVDICLNVANCAEKVYLSHKRRLCSKLPENVEQQMPIMSVCADGTVLFEDGQERKVDCILLCTGYIFSFPFLHDDCSIQVRNNRVTHLYKHIFNTKHPTLSFIGVCSLFCGFPRFSLQAQYIASVLSGRKSLPSEDQMNTDEEQDFQERLSLGMPEHHAHGFGTRGDYNGVIAQLAGVDRLSPLYDNLFKYVLEKKKYHLMDYTKDNYKVNADGTWTKMPQLRVCVIGAGAAGLAAARHLTSELDVFDVRVFEKASRVGGTWVYSENTGIDERGIPVHSSLYRNLRTNLPKEIMAFPDFPFSSEWSSFLSHQQVLRYLEDYTSHFDLYKYIQFNSIVNSVCPLIGKDSQQQLWEVVVTDADTKESQVLLFNAVIVCNGHYSIPRLPAISGLVSFPGVVMHSHDYRHPEVFTGKHLVILGAGPSGVDICLNVANCAEKVYLSHKRRLCSKLPENVEQQMPIMSVCADGTVLFEDGQERKVDCILLCTGYIFSFPFLHDDCSIQVRNNRVTHLYKHIFNTKYPTLSFIGVCSFFCLFSRFSVQAQYIASMLSGRKSLPSEEQMNADEEKDFQETLFLGMPEHYAHGFGTRGDYNGVIAQLAGVDRLSPLYENLYKYVIEKRKYHVMDYTKDNYKVNADGTWTSQLF</sequence>
<dbReference type="InterPro" id="IPR020946">
    <property type="entry name" value="Flavin_mOase-like"/>
</dbReference>
<dbReference type="InterPro" id="IPR036188">
    <property type="entry name" value="FAD/NAD-bd_sf"/>
</dbReference>
<keyword evidence="6" id="KW-0503">Monooxygenase</keyword>
<dbReference type="InterPro" id="IPR050346">
    <property type="entry name" value="FMO-like"/>
</dbReference>
<protein>
    <recommendedName>
        <fullName evidence="6">Flavin-containing monooxygenase</fullName>
        <ecNumber evidence="6">1.-.-.-</ecNumber>
    </recommendedName>
</protein>
<evidence type="ECO:0000256" key="3">
    <source>
        <dbReference type="ARBA" id="ARBA00022827"/>
    </source>
</evidence>
<evidence type="ECO:0000256" key="6">
    <source>
        <dbReference type="RuleBase" id="RU361177"/>
    </source>
</evidence>
<dbReference type="SUPFAM" id="SSF51905">
    <property type="entry name" value="FAD/NAD(P)-binding domain"/>
    <property type="match status" value="4"/>
</dbReference>
<evidence type="ECO:0000256" key="4">
    <source>
        <dbReference type="ARBA" id="ARBA00022857"/>
    </source>
</evidence>
<gene>
    <name evidence="7" type="ORF">PLOB_00009316</name>
</gene>
<keyword evidence="3 6" id="KW-0274">FAD</keyword>
<evidence type="ECO:0000256" key="5">
    <source>
        <dbReference type="ARBA" id="ARBA00023002"/>
    </source>
</evidence>
<keyword evidence="2 6" id="KW-0285">Flavoprotein</keyword>
<comment type="similarity">
    <text evidence="1 6">Belongs to the FMO family.</text>
</comment>
<organism evidence="7 8">
    <name type="scientific">Porites lobata</name>
    <dbReference type="NCBI Taxonomy" id="104759"/>
    <lineage>
        <taxon>Eukaryota</taxon>
        <taxon>Metazoa</taxon>
        <taxon>Cnidaria</taxon>
        <taxon>Anthozoa</taxon>
        <taxon>Hexacorallia</taxon>
        <taxon>Scleractinia</taxon>
        <taxon>Fungiina</taxon>
        <taxon>Poritidae</taxon>
        <taxon>Porites</taxon>
    </lineage>
</organism>
<reference evidence="7 8" key="1">
    <citation type="submission" date="2022-05" db="EMBL/GenBank/DDBJ databases">
        <authorList>
            <consortium name="Genoscope - CEA"/>
            <person name="William W."/>
        </authorList>
    </citation>
    <scope>NUCLEOTIDE SEQUENCE [LARGE SCALE GENOMIC DNA]</scope>
</reference>
<name>A0ABN8QPP7_9CNID</name>
<keyword evidence="8" id="KW-1185">Reference proteome</keyword>
<keyword evidence="4" id="KW-0521">NADP</keyword>
<proteinExistence type="inferred from homology"/>
<dbReference type="PRINTS" id="PR00370">
    <property type="entry name" value="FMOXYGENASE"/>
</dbReference>
<dbReference type="Proteomes" id="UP001159405">
    <property type="component" value="Unassembled WGS sequence"/>
</dbReference>
<evidence type="ECO:0000313" key="7">
    <source>
        <dbReference type="EMBL" id="CAH3168472.1"/>
    </source>
</evidence>
<dbReference type="EC" id="1.-.-.-" evidence="6"/>
<comment type="caution">
    <text evidence="7">The sequence shown here is derived from an EMBL/GenBank/DDBJ whole genome shotgun (WGS) entry which is preliminary data.</text>
</comment>
<dbReference type="Gene3D" id="3.50.50.60">
    <property type="entry name" value="FAD/NAD(P)-binding domain"/>
    <property type="match status" value="5"/>
</dbReference>
<evidence type="ECO:0000313" key="8">
    <source>
        <dbReference type="Proteomes" id="UP001159405"/>
    </source>
</evidence>
<comment type="cofactor">
    <cofactor evidence="6">
        <name>FAD</name>
        <dbReference type="ChEBI" id="CHEBI:57692"/>
    </cofactor>
</comment>